<comment type="similarity">
    <text evidence="2">Belongs to the oligopeptide OPT transporter family.</text>
</comment>
<evidence type="ECO:0000256" key="3">
    <source>
        <dbReference type="ARBA" id="ARBA00022448"/>
    </source>
</evidence>
<evidence type="ECO:0000256" key="1">
    <source>
        <dbReference type="ARBA" id="ARBA00004141"/>
    </source>
</evidence>
<dbReference type="GO" id="GO:0035673">
    <property type="term" value="F:oligopeptide transmembrane transporter activity"/>
    <property type="evidence" value="ECO:0007669"/>
    <property type="project" value="InterPro"/>
</dbReference>
<dbReference type="EMBL" id="JEMT01026528">
    <property type="protein sequence ID" value="EXX59139.1"/>
    <property type="molecule type" value="Genomic_DNA"/>
</dbReference>
<feature type="transmembrane region" description="Helical" evidence="10">
    <location>
        <begin position="121"/>
        <end position="138"/>
    </location>
</feature>
<keyword evidence="6" id="KW-0653">Protein transport</keyword>
<dbReference type="GO" id="GO:0016020">
    <property type="term" value="C:membrane"/>
    <property type="evidence" value="ECO:0007669"/>
    <property type="project" value="UniProtKB-SubCell"/>
</dbReference>
<dbReference type="Proteomes" id="UP000022910">
    <property type="component" value="Unassembled WGS sequence"/>
</dbReference>
<dbReference type="AlphaFoldDB" id="A0A015JVP6"/>
<dbReference type="OrthoDB" id="9986677at2759"/>
<feature type="transmembrane region" description="Helical" evidence="10">
    <location>
        <begin position="486"/>
        <end position="505"/>
    </location>
</feature>
<proteinExistence type="inferred from homology"/>
<feature type="transmembrane region" description="Helical" evidence="10">
    <location>
        <begin position="408"/>
        <end position="428"/>
    </location>
</feature>
<dbReference type="OMA" id="QPWWAAL"/>
<gene>
    <name evidence="11" type="ORF">RirG_191600</name>
</gene>
<evidence type="ECO:0000256" key="7">
    <source>
        <dbReference type="ARBA" id="ARBA00022989"/>
    </source>
</evidence>
<evidence type="ECO:0000313" key="12">
    <source>
        <dbReference type="Proteomes" id="UP000022910"/>
    </source>
</evidence>
<keyword evidence="12" id="KW-1185">Reference proteome</keyword>
<reference evidence="11 12" key="1">
    <citation type="submission" date="2014-02" db="EMBL/GenBank/DDBJ databases">
        <title>Single nucleus genome sequencing reveals high similarity among nuclei of an endomycorrhizal fungus.</title>
        <authorList>
            <person name="Lin K."/>
            <person name="Geurts R."/>
            <person name="Zhang Z."/>
            <person name="Limpens E."/>
            <person name="Saunders D.G."/>
            <person name="Mu D."/>
            <person name="Pang E."/>
            <person name="Cao H."/>
            <person name="Cha H."/>
            <person name="Lin T."/>
            <person name="Zhou Q."/>
            <person name="Shang Y."/>
            <person name="Li Y."/>
            <person name="Ivanov S."/>
            <person name="Sharma T."/>
            <person name="Velzen R.V."/>
            <person name="Ruijter N.D."/>
            <person name="Aanen D.K."/>
            <person name="Win J."/>
            <person name="Kamoun S."/>
            <person name="Bisseling T."/>
            <person name="Huang S."/>
        </authorList>
    </citation>
    <scope>NUCLEOTIDE SEQUENCE [LARGE SCALE GENOMIC DNA]</scope>
    <source>
        <strain evidence="12">DAOM197198w</strain>
    </source>
</reference>
<dbReference type="NCBIfam" id="TIGR00728">
    <property type="entry name" value="OPT_sfam"/>
    <property type="match status" value="1"/>
</dbReference>
<dbReference type="Pfam" id="PF03169">
    <property type="entry name" value="OPT"/>
    <property type="match status" value="1"/>
</dbReference>
<dbReference type="GO" id="GO:0015031">
    <property type="term" value="P:protein transport"/>
    <property type="evidence" value="ECO:0007669"/>
    <property type="project" value="UniProtKB-KW"/>
</dbReference>
<evidence type="ECO:0000256" key="2">
    <source>
        <dbReference type="ARBA" id="ARBA00008807"/>
    </source>
</evidence>
<name>A0A015JVP6_RHIIW</name>
<feature type="transmembrane region" description="Helical" evidence="10">
    <location>
        <begin position="92"/>
        <end position="114"/>
    </location>
</feature>
<comment type="subcellular location">
    <subcellularLocation>
        <location evidence="1">Membrane</location>
        <topology evidence="1">Multi-pass membrane protein</topology>
    </subcellularLocation>
</comment>
<evidence type="ECO:0000256" key="5">
    <source>
        <dbReference type="ARBA" id="ARBA00022856"/>
    </source>
</evidence>
<comment type="caution">
    <text evidence="11">The sequence shown here is derived from an EMBL/GenBank/DDBJ whole genome shotgun (WGS) entry which is preliminary data.</text>
</comment>
<protein>
    <submittedName>
        <fullName evidence="11">Opt1p</fullName>
    </submittedName>
</protein>
<organism evidence="11 12">
    <name type="scientific">Rhizophagus irregularis (strain DAOM 197198w)</name>
    <name type="common">Glomus intraradices</name>
    <dbReference type="NCBI Taxonomy" id="1432141"/>
    <lineage>
        <taxon>Eukaryota</taxon>
        <taxon>Fungi</taxon>
        <taxon>Fungi incertae sedis</taxon>
        <taxon>Mucoromycota</taxon>
        <taxon>Glomeromycotina</taxon>
        <taxon>Glomeromycetes</taxon>
        <taxon>Glomerales</taxon>
        <taxon>Glomeraceae</taxon>
        <taxon>Rhizophagus</taxon>
    </lineage>
</organism>
<feature type="transmembrane region" description="Helical" evidence="10">
    <location>
        <begin position="331"/>
        <end position="350"/>
    </location>
</feature>
<dbReference type="HOGENOM" id="CLU_004965_1_1_1"/>
<feature type="compositionally biased region" description="Basic and acidic residues" evidence="9">
    <location>
        <begin position="15"/>
        <end position="33"/>
    </location>
</feature>
<feature type="transmembrane region" description="Helical" evidence="10">
    <location>
        <begin position="689"/>
        <end position="706"/>
    </location>
</feature>
<keyword evidence="4 10" id="KW-0812">Transmembrane</keyword>
<feature type="transmembrane region" description="Helical" evidence="10">
    <location>
        <begin position="718"/>
        <end position="743"/>
    </location>
</feature>
<dbReference type="PANTHER" id="PTHR22601">
    <property type="entry name" value="ISP4 LIKE PROTEIN"/>
    <property type="match status" value="1"/>
</dbReference>
<sequence>MASLSLYDRLRQNDDFELPELRPRSPRSPKNEEDNPIYSLKSRNSTGDTEEFDDDTYLLPSNRSNIDVNSPVPMVAAAVSIKDDPSLPCITFRFWVLSFIFTALGAAVSEFYYFRSNGGGYSIFFVLLVSFVIGKWMARVLPTDEFKIGNWRFTLNPGPFNIKEHVLIAVAAGAGGGSAYGTDIIAIQELFYNQHSGFFIGILLLLSTQMIGYGLSGFLRKYLVRPANMLWPSNLVFSSLFSTLHGNAADTRDKLRLFSIAFIFMFFWQFFPQYIFTMLTSISILCLIKPFNADIIRFGSGYHGLGILNFSLDWNAIGQPGPLYTPWWAQVNWYAGVIIGSWIIAPILYYNNVWMAKSFPFLATYSLHRDGERYNQTKIIDMNTGMLNETAYNEYGPVYLSVTFAAGYFYSFISFTAAITHVALFYGSEIWGRFKASRSEDDEDVHCKMMRSYEDIPNWWYATIFFAMLFVAIFLCYASGSHLPWYGLLLAVGLACVMVLPIGIIQAISNNQVGLNVVTEMICGYLFPGRPIANVYFKCYGYMAMHQCLSFVSDLKLGHYMKIPPKAMFTAQLWGTIIGAFVNYWLLQIIIEAKRPYLDGTTQDPTGQWTGYRSQVFNTASIVWGLIGPGKTFGKGSIYNPLLWGFLLGFLAPVPIYLLHKKYPKAKFHLITVPLICDGLVILPGTYTNFIISGFIAAFLSQYWAYRYRQKWWKKYNYILSAAFDSASQIVTMFIFFFFNIAFKVQFPEWYGNNAETQGERCFQDPSQKTDIN</sequence>
<evidence type="ECO:0000313" key="11">
    <source>
        <dbReference type="EMBL" id="EXX59139.1"/>
    </source>
</evidence>
<feature type="transmembrane region" description="Helical" evidence="10">
    <location>
        <begin position="459"/>
        <end position="480"/>
    </location>
</feature>
<dbReference type="InterPro" id="IPR004648">
    <property type="entry name" value="Oligpept_transpt"/>
</dbReference>
<feature type="transmembrane region" description="Helical" evidence="10">
    <location>
        <begin position="198"/>
        <end position="219"/>
    </location>
</feature>
<feature type="transmembrane region" description="Helical" evidence="10">
    <location>
        <begin position="638"/>
        <end position="659"/>
    </location>
</feature>
<feature type="transmembrane region" description="Helical" evidence="10">
    <location>
        <begin position="260"/>
        <end position="288"/>
    </location>
</feature>
<evidence type="ECO:0000256" key="8">
    <source>
        <dbReference type="ARBA" id="ARBA00023136"/>
    </source>
</evidence>
<keyword evidence="8 10" id="KW-0472">Membrane</keyword>
<feature type="region of interest" description="Disordered" evidence="9">
    <location>
        <begin position="15"/>
        <end position="54"/>
    </location>
</feature>
<dbReference type="NCBIfam" id="TIGR00727">
    <property type="entry name" value="ISP4_OPT"/>
    <property type="match status" value="1"/>
</dbReference>
<feature type="transmembrane region" description="Helical" evidence="10">
    <location>
        <begin position="571"/>
        <end position="591"/>
    </location>
</feature>
<evidence type="ECO:0000256" key="10">
    <source>
        <dbReference type="SAM" id="Phobius"/>
    </source>
</evidence>
<keyword evidence="3" id="KW-0813">Transport</keyword>
<accession>A0A015JVP6</accession>
<keyword evidence="5" id="KW-0571">Peptide transport</keyword>
<evidence type="ECO:0000256" key="4">
    <source>
        <dbReference type="ARBA" id="ARBA00022692"/>
    </source>
</evidence>
<dbReference type="InterPro" id="IPR004813">
    <property type="entry name" value="OPT"/>
</dbReference>
<evidence type="ECO:0000256" key="9">
    <source>
        <dbReference type="SAM" id="MobiDB-lite"/>
    </source>
</evidence>
<keyword evidence="7 10" id="KW-1133">Transmembrane helix</keyword>
<evidence type="ECO:0000256" key="6">
    <source>
        <dbReference type="ARBA" id="ARBA00022927"/>
    </source>
</evidence>